<dbReference type="InterPro" id="IPR019368">
    <property type="entry name" value="Ribosomal_mS29"/>
</dbReference>
<feature type="region of interest" description="Disordered" evidence="8">
    <location>
        <begin position="35"/>
        <end position="174"/>
    </location>
</feature>
<dbReference type="Proteomes" id="UP001055712">
    <property type="component" value="Unassembled WGS sequence"/>
</dbReference>
<organism evidence="9 10">
    <name type="scientific">Chlorella vulgaris</name>
    <name type="common">Green alga</name>
    <dbReference type="NCBI Taxonomy" id="3077"/>
    <lineage>
        <taxon>Eukaryota</taxon>
        <taxon>Viridiplantae</taxon>
        <taxon>Chlorophyta</taxon>
        <taxon>core chlorophytes</taxon>
        <taxon>Trebouxiophyceae</taxon>
        <taxon>Chlorellales</taxon>
        <taxon>Chlorellaceae</taxon>
        <taxon>Chlorella clade</taxon>
        <taxon>Chlorella</taxon>
    </lineage>
</organism>
<dbReference type="EMBL" id="SIDB01000009">
    <property type="protein sequence ID" value="KAI3428497.1"/>
    <property type="molecule type" value="Genomic_DNA"/>
</dbReference>
<keyword evidence="3" id="KW-0809">Transit peptide</keyword>
<reference evidence="9" key="1">
    <citation type="journal article" date="2019" name="Plant J.">
        <title>Chlorella vulgaris genome assembly and annotation reveals the molecular basis for metabolic acclimation to high light conditions.</title>
        <authorList>
            <person name="Cecchin M."/>
            <person name="Marcolungo L."/>
            <person name="Rossato M."/>
            <person name="Girolomoni L."/>
            <person name="Cosentino E."/>
            <person name="Cuine S."/>
            <person name="Li-Beisson Y."/>
            <person name="Delledonne M."/>
            <person name="Ballottari M."/>
        </authorList>
    </citation>
    <scope>NUCLEOTIDE SEQUENCE</scope>
    <source>
        <strain evidence="9">211/11P</strain>
    </source>
</reference>
<comment type="caution">
    <text evidence="9">The sequence shown here is derived from an EMBL/GenBank/DDBJ whole genome shotgun (WGS) entry which is preliminary data.</text>
</comment>
<comment type="similarity">
    <text evidence="2">Belongs to the mitochondrion-specific ribosomal protein mS29 family.</text>
</comment>
<gene>
    <name evidence="9" type="ORF">D9Q98_007321</name>
</gene>
<evidence type="ECO:0000256" key="1">
    <source>
        <dbReference type="ARBA" id="ARBA00004173"/>
    </source>
</evidence>
<feature type="compositionally biased region" description="Low complexity" evidence="8">
    <location>
        <begin position="49"/>
        <end position="130"/>
    </location>
</feature>
<keyword evidence="10" id="KW-1185">Reference proteome</keyword>
<evidence type="ECO:0000313" key="9">
    <source>
        <dbReference type="EMBL" id="KAI3428497.1"/>
    </source>
</evidence>
<dbReference type="OrthoDB" id="274828at2759"/>
<sequence length="538" mass="56732">MSGRLLQLIARAGRSSGLCEAALVDARLSSSVGWTPMQQRRHATTDDGSSQPAVAPAAAATESPPAAEDAAATESPPAAKDAAAAIAPKPKASKQPKQAKSASAAAKPAAAAASKAGSSQAAGATPASAKPKPKPKQKDPKQKAKQTAGAAAVGPTSAKAKDSHDAEAPASQPSQRPLLVARLLDVPQLSYFDVPAGILPEATAEYYKDPILKGDNVHEPNYGCKAVQAEWEFSGQRSLMARECMHKLARRVQDNPRRHLYLDGWTGSGKSVALYSLVAWARAQGWLALYIPSAFSLVQTGTFTRGEDGLWDTPEAARWILTSLLDSHAAQLADLKTASGQPLSSLVEEGLDKAAKPSAVVAAAIAAKEAVAGVKEVPTLIAVDDYNVLYSHTGYYESVHNFHRRQLAPDELRLVQAFRVLEQPPPANGVAVAAPTFGGTITSRLRLPRPKATGFHMPRYTLPEVAAAADYFIDSVIQEGETPNDDALLRALFLTNGNAKELRECSPAFFLGEDPLGISLGYKAAATRLRAHDAGELL</sequence>
<evidence type="ECO:0000256" key="6">
    <source>
        <dbReference type="ARBA" id="ARBA00023274"/>
    </source>
</evidence>
<evidence type="ECO:0000256" key="2">
    <source>
        <dbReference type="ARBA" id="ARBA00009863"/>
    </source>
</evidence>
<comment type="subcellular location">
    <subcellularLocation>
        <location evidence="1">Mitochondrion</location>
    </subcellularLocation>
</comment>
<evidence type="ECO:0000256" key="3">
    <source>
        <dbReference type="ARBA" id="ARBA00022946"/>
    </source>
</evidence>
<keyword evidence="6" id="KW-0687">Ribonucleoprotein</keyword>
<evidence type="ECO:0000256" key="5">
    <source>
        <dbReference type="ARBA" id="ARBA00023128"/>
    </source>
</evidence>
<evidence type="ECO:0000256" key="8">
    <source>
        <dbReference type="SAM" id="MobiDB-lite"/>
    </source>
</evidence>
<dbReference type="PANTHER" id="PTHR12810:SF0">
    <property type="entry name" value="SMALL RIBOSOMAL SUBUNIT PROTEIN MS29"/>
    <property type="match status" value="1"/>
</dbReference>
<proteinExistence type="inferred from homology"/>
<dbReference type="GO" id="GO:0005763">
    <property type="term" value="C:mitochondrial small ribosomal subunit"/>
    <property type="evidence" value="ECO:0007669"/>
    <property type="project" value="TreeGrafter"/>
</dbReference>
<evidence type="ECO:0000256" key="7">
    <source>
        <dbReference type="ARBA" id="ARBA00035140"/>
    </source>
</evidence>
<dbReference type="AlphaFoldDB" id="A0A9D4TLB6"/>
<accession>A0A9D4TLB6</accession>
<evidence type="ECO:0000313" key="10">
    <source>
        <dbReference type="Proteomes" id="UP001055712"/>
    </source>
</evidence>
<dbReference type="GO" id="GO:0003735">
    <property type="term" value="F:structural constituent of ribosome"/>
    <property type="evidence" value="ECO:0007669"/>
    <property type="project" value="TreeGrafter"/>
</dbReference>
<dbReference type="PANTHER" id="PTHR12810">
    <property type="entry name" value="MITOCHONDRIAL 28S RIBOSOMAL PROTEIN S29"/>
    <property type="match status" value="1"/>
</dbReference>
<dbReference type="Pfam" id="PF10236">
    <property type="entry name" value="DAP3"/>
    <property type="match status" value="1"/>
</dbReference>
<protein>
    <recommendedName>
        <fullName evidence="7">Small ribosomal subunit protein mS29</fullName>
    </recommendedName>
</protein>
<keyword evidence="5" id="KW-0496">Mitochondrion</keyword>
<evidence type="ECO:0000256" key="4">
    <source>
        <dbReference type="ARBA" id="ARBA00022980"/>
    </source>
</evidence>
<name>A0A9D4TLB6_CHLVU</name>
<keyword evidence="4" id="KW-0689">Ribosomal protein</keyword>
<reference evidence="9" key="2">
    <citation type="submission" date="2020-11" db="EMBL/GenBank/DDBJ databases">
        <authorList>
            <person name="Cecchin M."/>
            <person name="Marcolungo L."/>
            <person name="Rossato M."/>
            <person name="Girolomoni L."/>
            <person name="Cosentino E."/>
            <person name="Cuine S."/>
            <person name="Li-Beisson Y."/>
            <person name="Delledonne M."/>
            <person name="Ballottari M."/>
        </authorList>
    </citation>
    <scope>NUCLEOTIDE SEQUENCE</scope>
    <source>
        <strain evidence="9">211/11P</strain>
        <tissue evidence="9">Whole cell</tissue>
    </source>
</reference>